<feature type="transmembrane region" description="Helical" evidence="1">
    <location>
        <begin position="118"/>
        <end position="137"/>
    </location>
</feature>
<gene>
    <name evidence="2" type="ORF">N7509_004638</name>
</gene>
<name>A0A9X0B997_9EURO</name>
<accession>A0A9X0B997</accession>
<keyword evidence="1" id="KW-1133">Transmembrane helix</keyword>
<reference evidence="2" key="1">
    <citation type="submission" date="2022-12" db="EMBL/GenBank/DDBJ databases">
        <authorList>
            <person name="Petersen C."/>
        </authorList>
    </citation>
    <scope>NUCLEOTIDE SEQUENCE</scope>
    <source>
        <strain evidence="2">IBT 29677</strain>
    </source>
</reference>
<dbReference type="EMBL" id="JAPZBU010000006">
    <property type="protein sequence ID" value="KAJ5396525.1"/>
    <property type="molecule type" value="Genomic_DNA"/>
</dbReference>
<dbReference type="AlphaFoldDB" id="A0A9X0B997"/>
<evidence type="ECO:0000313" key="2">
    <source>
        <dbReference type="EMBL" id="KAJ5396525.1"/>
    </source>
</evidence>
<sequence>MSSFGRYIHNRNISKFTNPVFTLQILYSVYQIHLVAREFRLQDPALWYVTAFWKSYWAGQDLAAIFMGVGSWFWLLNLGRGPIGPEEPFFFYLVAPIRHDPSKSPHTPLWTEWIVKNVWGLFNVICLASFLFLPVIFQTSCRYQEGISLIPKWTDTYKNDQCRERKIWLWAIGFFYAAFHISVIVKIIVAYWPRKDQRNLKDNVMFEMGCEKDVNEKGEKELESIMNH</sequence>
<feature type="transmembrane region" description="Helical" evidence="1">
    <location>
        <begin position="56"/>
        <end position="76"/>
    </location>
</feature>
<dbReference type="Proteomes" id="UP001147747">
    <property type="component" value="Unassembled WGS sequence"/>
</dbReference>
<keyword evidence="1" id="KW-0812">Transmembrane</keyword>
<keyword evidence="3" id="KW-1185">Reference proteome</keyword>
<feature type="transmembrane region" description="Helical" evidence="1">
    <location>
        <begin position="167"/>
        <end position="192"/>
    </location>
</feature>
<organism evidence="2 3">
    <name type="scientific">Penicillium cosmopolitanum</name>
    <dbReference type="NCBI Taxonomy" id="1131564"/>
    <lineage>
        <taxon>Eukaryota</taxon>
        <taxon>Fungi</taxon>
        <taxon>Dikarya</taxon>
        <taxon>Ascomycota</taxon>
        <taxon>Pezizomycotina</taxon>
        <taxon>Eurotiomycetes</taxon>
        <taxon>Eurotiomycetidae</taxon>
        <taxon>Eurotiales</taxon>
        <taxon>Aspergillaceae</taxon>
        <taxon>Penicillium</taxon>
    </lineage>
</organism>
<evidence type="ECO:0000313" key="3">
    <source>
        <dbReference type="Proteomes" id="UP001147747"/>
    </source>
</evidence>
<protein>
    <submittedName>
        <fullName evidence="2">Uncharacterized protein</fullName>
    </submittedName>
</protein>
<dbReference type="RefSeq" id="XP_056488577.1">
    <property type="nucleotide sequence ID" value="XM_056629275.1"/>
</dbReference>
<dbReference type="OrthoDB" id="10289797at2759"/>
<comment type="caution">
    <text evidence="2">The sequence shown here is derived from an EMBL/GenBank/DDBJ whole genome shotgun (WGS) entry which is preliminary data.</text>
</comment>
<evidence type="ECO:0000256" key="1">
    <source>
        <dbReference type="SAM" id="Phobius"/>
    </source>
</evidence>
<reference evidence="2" key="2">
    <citation type="journal article" date="2023" name="IMA Fungus">
        <title>Comparative genomic study of the Penicillium genus elucidates a diverse pangenome and 15 lateral gene transfer events.</title>
        <authorList>
            <person name="Petersen C."/>
            <person name="Sorensen T."/>
            <person name="Nielsen M.R."/>
            <person name="Sondergaard T.E."/>
            <person name="Sorensen J.L."/>
            <person name="Fitzpatrick D.A."/>
            <person name="Frisvad J.C."/>
            <person name="Nielsen K.L."/>
        </authorList>
    </citation>
    <scope>NUCLEOTIDE SEQUENCE</scope>
    <source>
        <strain evidence="2">IBT 29677</strain>
    </source>
</reference>
<proteinExistence type="predicted"/>
<keyword evidence="1" id="KW-0472">Membrane</keyword>
<dbReference type="GeneID" id="81368255"/>